<dbReference type="EMBL" id="CP002830">
    <property type="protein sequence ID" value="AEI68582.1"/>
    <property type="molecule type" value="Genomic_DNA"/>
</dbReference>
<feature type="compositionally biased region" description="Low complexity" evidence="1">
    <location>
        <begin position="224"/>
        <end position="234"/>
    </location>
</feature>
<dbReference type="STRING" id="483219.LILAB_33505"/>
<feature type="compositionally biased region" description="Low complexity" evidence="1">
    <location>
        <begin position="242"/>
        <end position="277"/>
    </location>
</feature>
<dbReference type="KEGG" id="mfu:LILAB_33505"/>
<feature type="transmembrane region" description="Helical" evidence="2">
    <location>
        <begin position="57"/>
        <end position="80"/>
    </location>
</feature>
<sequence>MSPKTSVLEPLRVRVRRFQFIMGLGFIALIAGSILSVALTLRLSVRIQAVPVGTLRVLLAVLLENLWVLGVLPVLCYGAARVMELRAWTTAGGAALTGALFVNAMAFIQNGVNGLWAGDIGSLFSLGAFAGGVVISARAVRMGREAAAHQSVKAQGKAQERKSEYDEFLRAAEQGAARLEQREAQAPPAGVAPISSEEAPSTAAGAAPVSSSEAVPSTAAAVAPVASEAAQAPVGDAVPGTGSAAEALSSAAQAQPAGSEAQAQSLAAPEPTTAAATGSDTSKAPAA</sequence>
<feature type="transmembrane region" description="Helical" evidence="2">
    <location>
        <begin position="120"/>
        <end position="140"/>
    </location>
</feature>
<dbReference type="Proteomes" id="UP000000488">
    <property type="component" value="Chromosome"/>
</dbReference>
<protein>
    <submittedName>
        <fullName evidence="3">Uncharacterized protein</fullName>
    </submittedName>
</protein>
<feature type="transmembrane region" description="Helical" evidence="2">
    <location>
        <begin position="20"/>
        <end position="45"/>
    </location>
</feature>
<organism evidence="3 4">
    <name type="scientific">Myxococcus fulvus (strain ATCC BAA-855 / HW-1)</name>
    <dbReference type="NCBI Taxonomy" id="483219"/>
    <lineage>
        <taxon>Bacteria</taxon>
        <taxon>Pseudomonadati</taxon>
        <taxon>Myxococcota</taxon>
        <taxon>Myxococcia</taxon>
        <taxon>Myxococcales</taxon>
        <taxon>Cystobacterineae</taxon>
        <taxon>Myxococcaceae</taxon>
        <taxon>Myxococcus</taxon>
    </lineage>
</organism>
<keyword evidence="2" id="KW-0472">Membrane</keyword>
<keyword evidence="2" id="KW-0812">Transmembrane</keyword>
<gene>
    <name evidence="3" type="ordered locus">LILAB_33505</name>
</gene>
<dbReference type="HOGENOM" id="CLU_078213_0_0_7"/>
<reference evidence="3 4" key="1">
    <citation type="journal article" date="2011" name="J. Bacteriol.">
        <title>Genome sequence of the halotolerant marine bacterium Myxococcus fulvus HW-1.</title>
        <authorList>
            <person name="Li Z.F."/>
            <person name="Li X."/>
            <person name="Liu H."/>
            <person name="Liu X."/>
            <person name="Han K."/>
            <person name="Wu Z.H."/>
            <person name="Hu W."/>
            <person name="Li F.F."/>
            <person name="Li Y.Z."/>
        </authorList>
    </citation>
    <scope>NUCLEOTIDE SEQUENCE [LARGE SCALE GENOMIC DNA]</scope>
    <source>
        <strain evidence="4">ATCC BAA-855 / HW-1</strain>
    </source>
</reference>
<feature type="region of interest" description="Disordered" evidence="1">
    <location>
        <begin position="224"/>
        <end position="287"/>
    </location>
</feature>
<accession>F8CEZ4</accession>
<feature type="transmembrane region" description="Helical" evidence="2">
    <location>
        <begin position="87"/>
        <end position="108"/>
    </location>
</feature>
<proteinExistence type="predicted"/>
<feature type="compositionally biased region" description="Polar residues" evidence="1">
    <location>
        <begin position="278"/>
        <end position="287"/>
    </location>
</feature>
<evidence type="ECO:0000313" key="3">
    <source>
        <dbReference type="EMBL" id="AEI68582.1"/>
    </source>
</evidence>
<name>F8CEZ4_MYXFH</name>
<evidence type="ECO:0000256" key="1">
    <source>
        <dbReference type="SAM" id="MobiDB-lite"/>
    </source>
</evidence>
<feature type="region of interest" description="Disordered" evidence="1">
    <location>
        <begin position="180"/>
        <end position="210"/>
    </location>
</feature>
<keyword evidence="2" id="KW-1133">Transmembrane helix</keyword>
<evidence type="ECO:0000256" key="2">
    <source>
        <dbReference type="SAM" id="Phobius"/>
    </source>
</evidence>
<dbReference type="AlphaFoldDB" id="F8CEZ4"/>
<evidence type="ECO:0000313" key="4">
    <source>
        <dbReference type="Proteomes" id="UP000000488"/>
    </source>
</evidence>